<dbReference type="EMBL" id="LJSK01000606">
    <property type="protein sequence ID" value="KPI82682.1"/>
    <property type="molecule type" value="Genomic_DNA"/>
</dbReference>
<name>A0A0N1IG55_LEPSE</name>
<dbReference type="Proteomes" id="UP000038009">
    <property type="component" value="Unassembled WGS sequence"/>
</dbReference>
<comment type="caution">
    <text evidence="1">The sequence shown here is derived from an EMBL/GenBank/DDBJ whole genome shotgun (WGS) entry which is preliminary data.</text>
</comment>
<dbReference type="OMA" id="CFRFARE"/>
<accession>A0A0N1IG55</accession>
<gene>
    <name evidence="1" type="ORF">ABL78_8305</name>
</gene>
<organism evidence="1 2">
    <name type="scientific">Leptomonas seymouri</name>
    <dbReference type="NCBI Taxonomy" id="5684"/>
    <lineage>
        <taxon>Eukaryota</taxon>
        <taxon>Discoba</taxon>
        <taxon>Euglenozoa</taxon>
        <taxon>Kinetoplastea</taxon>
        <taxon>Metakinetoplastina</taxon>
        <taxon>Trypanosomatida</taxon>
        <taxon>Trypanosomatidae</taxon>
        <taxon>Leishmaniinae</taxon>
        <taxon>Leptomonas</taxon>
    </lineage>
</organism>
<protein>
    <submittedName>
        <fullName evidence="1">Uncharacterized protein</fullName>
    </submittedName>
</protein>
<dbReference type="AlphaFoldDB" id="A0A0N1IG55"/>
<evidence type="ECO:0000313" key="2">
    <source>
        <dbReference type="Proteomes" id="UP000038009"/>
    </source>
</evidence>
<keyword evidence="2" id="KW-1185">Reference proteome</keyword>
<evidence type="ECO:0000313" key="1">
    <source>
        <dbReference type="EMBL" id="KPI82682.1"/>
    </source>
</evidence>
<dbReference type="VEuPathDB" id="TriTrypDB:Lsey_0606_0010"/>
<dbReference type="OrthoDB" id="271130at2759"/>
<sequence>MYREEPDGSAIVHGIAVAPFVPVQHMQIDISTVNLVGNYCFRFARERGWLQTREELAQATPYAESNDARPLVENEGHAYLGSDNTFFFAGVEEALANPIPHFHYPPTPSTLLACAHLRLVHVGNSSYGIFSRLYTYLDGQTDMMRHLLGTFKVTTVWVSKVKRVPVQLAPSKQQLFGSILAKSEASGVSVHADEVRVQRFPVRDLLLHSGWFTDATAVAAMRLNTFTGTPPLAYTVSLPGVEAPLRLLVRRSFTLRETDIDFNLHVNQLVSKVLVINAFRGAVADTSCAYSRLLRPGELAQRSDLLLRKFRIDYVREIPMRYAAVEVYLFPLDADRVRAQFRAACNARVPVASVADCRRDTPSCSLKLAQEEMRGHADMMEIGFFTVGVPADDAPAGGRFVATVGVMTAAVCFLPQTLRLAASPI</sequence>
<proteinExistence type="predicted"/>
<reference evidence="1 2" key="1">
    <citation type="journal article" date="2015" name="PLoS Pathog.">
        <title>Leptomonas seymouri: Adaptations to the Dixenous Life Cycle Analyzed by Genome Sequencing, Transcriptome Profiling and Co-infection with Leishmania donovani.</title>
        <authorList>
            <person name="Kraeva N."/>
            <person name="Butenko A."/>
            <person name="Hlavacova J."/>
            <person name="Kostygov A."/>
            <person name="Myskova J."/>
            <person name="Grybchuk D."/>
            <person name="Lestinova T."/>
            <person name="Votypka J."/>
            <person name="Volf P."/>
            <person name="Opperdoes F."/>
            <person name="Flegontov P."/>
            <person name="Lukes J."/>
            <person name="Yurchenko V."/>
        </authorList>
    </citation>
    <scope>NUCLEOTIDE SEQUENCE [LARGE SCALE GENOMIC DNA]</scope>
    <source>
        <strain evidence="1 2">ATCC 30220</strain>
    </source>
</reference>